<feature type="region of interest" description="Disordered" evidence="1">
    <location>
        <begin position="1"/>
        <end position="20"/>
    </location>
</feature>
<evidence type="ECO:0000256" key="2">
    <source>
        <dbReference type="SAM" id="Phobius"/>
    </source>
</evidence>
<name>A0A448PJQ9_ACTVI</name>
<dbReference type="AlphaFoldDB" id="A0A448PJQ9"/>
<dbReference type="KEGG" id="avc:NCTC10951_01039"/>
<feature type="transmembrane region" description="Helical" evidence="2">
    <location>
        <begin position="204"/>
        <end position="224"/>
    </location>
</feature>
<keyword evidence="2" id="KW-0812">Transmembrane</keyword>
<dbReference type="Pfam" id="PF19814">
    <property type="entry name" value="DUF6297"/>
    <property type="match status" value="1"/>
</dbReference>
<feature type="transmembrane region" description="Helical" evidence="2">
    <location>
        <begin position="146"/>
        <end position="164"/>
    </location>
</feature>
<sequence>MTPAGSSGTPAVSTGPGTVLFPDGADLRRWTARRTRRHRRGVWALVGDVYTGLLTAAVVVTILAPYLRRLVDAPPSSPAAGAVPAGPGALGLDPGWLVLALMLLLLALGLGPLSRLGPLFLRPHEAAWWLPMPGERSTLLVPVARVEYLLAATAGAVMGLLPALVSGGGWAAVTTWPVLLAAGLSLVLSELIKAQVQGHGVARLRRLLILLGAAACLAGTVLPFPHSARGHIVVATSAGALVAAAVLGWRRARAGLGRVHDAALLDVVARSFGAHVSLLSLDTRAMGRLLSPPSVRPSGPDPLRWARLAGRLPRPVGVMACVAQADWLLLRRQPRRLLQLGAGLAIAVLPLLSESIGSPMRAVAYLSGGWIATLAVAEPARQAWFDGGPDSAWPAPPWVVRVGHLLVPAALMSAWSLLSLVPAMAALGAAAAWKDLGVVAAMALLSGWAWAGAALRSGYRTMPDFAAGLVTSPMGSLPPGLVQMLTAGPDAALVGGLATALVASAVSVPTTTVLGIQGVASAVVVLWGTRTNRWAS</sequence>
<dbReference type="EMBL" id="LR134477">
    <property type="protein sequence ID" value="VEI15200.1"/>
    <property type="molecule type" value="Genomic_DNA"/>
</dbReference>
<evidence type="ECO:0000313" key="3">
    <source>
        <dbReference type="EMBL" id="VEI15200.1"/>
    </source>
</evidence>
<feature type="compositionally biased region" description="Polar residues" evidence="1">
    <location>
        <begin position="1"/>
        <end position="16"/>
    </location>
</feature>
<feature type="transmembrane region" description="Helical" evidence="2">
    <location>
        <begin position="95"/>
        <end position="113"/>
    </location>
</feature>
<proteinExistence type="predicted"/>
<protein>
    <submittedName>
        <fullName evidence="3">Uncharacterized protein</fullName>
    </submittedName>
</protein>
<evidence type="ECO:0000256" key="1">
    <source>
        <dbReference type="SAM" id="MobiDB-lite"/>
    </source>
</evidence>
<reference evidence="3 4" key="1">
    <citation type="submission" date="2018-12" db="EMBL/GenBank/DDBJ databases">
        <authorList>
            <consortium name="Pathogen Informatics"/>
        </authorList>
    </citation>
    <scope>NUCLEOTIDE SEQUENCE [LARGE SCALE GENOMIC DNA]</scope>
    <source>
        <strain evidence="3 4">NCTC10951</strain>
    </source>
</reference>
<keyword evidence="2" id="KW-1133">Transmembrane helix</keyword>
<accession>A0A448PJQ9</accession>
<feature type="transmembrane region" description="Helical" evidence="2">
    <location>
        <begin position="230"/>
        <end position="249"/>
    </location>
</feature>
<feature type="transmembrane region" description="Helical" evidence="2">
    <location>
        <begin position="42"/>
        <end position="67"/>
    </location>
</feature>
<dbReference type="RefSeq" id="WP_126413723.1">
    <property type="nucleotide sequence ID" value="NZ_JASPER010000013.1"/>
</dbReference>
<dbReference type="InterPro" id="IPR046264">
    <property type="entry name" value="DUF6297"/>
</dbReference>
<feature type="transmembrane region" description="Helical" evidence="2">
    <location>
        <begin position="405"/>
        <end position="430"/>
    </location>
</feature>
<feature type="transmembrane region" description="Helical" evidence="2">
    <location>
        <begin position="170"/>
        <end position="192"/>
    </location>
</feature>
<gene>
    <name evidence="3" type="ORF">NCTC10951_01039</name>
</gene>
<evidence type="ECO:0000313" key="4">
    <source>
        <dbReference type="Proteomes" id="UP000268658"/>
    </source>
</evidence>
<keyword evidence="2" id="KW-0472">Membrane</keyword>
<organism evidence="3 4">
    <name type="scientific">Actinomyces viscosus</name>
    <dbReference type="NCBI Taxonomy" id="1656"/>
    <lineage>
        <taxon>Bacteria</taxon>
        <taxon>Bacillati</taxon>
        <taxon>Actinomycetota</taxon>
        <taxon>Actinomycetes</taxon>
        <taxon>Actinomycetales</taxon>
        <taxon>Actinomycetaceae</taxon>
        <taxon>Actinomyces</taxon>
    </lineage>
</organism>
<dbReference type="Proteomes" id="UP000268658">
    <property type="component" value="Chromosome"/>
</dbReference>
<feature type="transmembrane region" description="Helical" evidence="2">
    <location>
        <begin position="436"/>
        <end position="455"/>
    </location>
</feature>
<dbReference type="OrthoDB" id="3255459at2"/>